<protein>
    <submittedName>
        <fullName evidence="1">Uncharacterized protein</fullName>
    </submittedName>
</protein>
<organism evidence="1 2">
    <name type="scientific">Novipirellula aureliae</name>
    <dbReference type="NCBI Taxonomy" id="2527966"/>
    <lineage>
        <taxon>Bacteria</taxon>
        <taxon>Pseudomonadati</taxon>
        <taxon>Planctomycetota</taxon>
        <taxon>Planctomycetia</taxon>
        <taxon>Pirellulales</taxon>
        <taxon>Pirellulaceae</taxon>
        <taxon>Novipirellula</taxon>
    </lineage>
</organism>
<comment type="caution">
    <text evidence="1">The sequence shown here is derived from an EMBL/GenBank/DDBJ whole genome shotgun (WGS) entry which is preliminary data.</text>
</comment>
<dbReference type="Proteomes" id="UP000315471">
    <property type="component" value="Unassembled WGS sequence"/>
</dbReference>
<sequence length="105" mass="11320">MTREGFFGAEPSVDGGRTSVGGVCNGSRVLFWWGRMALGGVANASEQALLETSARPFGFNGGFARRRRALSWNRRNPPQSLKVASRAYSAVFFSAVSGSMVWSIV</sequence>
<evidence type="ECO:0000313" key="1">
    <source>
        <dbReference type="EMBL" id="TWU44193.1"/>
    </source>
</evidence>
<name>A0A5C6E3E8_9BACT</name>
<gene>
    <name evidence="1" type="ORF">Q31b_17290</name>
</gene>
<proteinExistence type="predicted"/>
<dbReference type="AlphaFoldDB" id="A0A5C6E3E8"/>
<evidence type="ECO:0000313" key="2">
    <source>
        <dbReference type="Proteomes" id="UP000315471"/>
    </source>
</evidence>
<reference evidence="1 2" key="1">
    <citation type="submission" date="2019-02" db="EMBL/GenBank/DDBJ databases">
        <title>Deep-cultivation of Planctomycetes and their phenomic and genomic characterization uncovers novel biology.</title>
        <authorList>
            <person name="Wiegand S."/>
            <person name="Jogler M."/>
            <person name="Boedeker C."/>
            <person name="Pinto D."/>
            <person name="Vollmers J."/>
            <person name="Rivas-Marin E."/>
            <person name="Kohn T."/>
            <person name="Peeters S.H."/>
            <person name="Heuer A."/>
            <person name="Rast P."/>
            <person name="Oberbeckmann S."/>
            <person name="Bunk B."/>
            <person name="Jeske O."/>
            <person name="Meyerdierks A."/>
            <person name="Storesund J.E."/>
            <person name="Kallscheuer N."/>
            <person name="Luecker S."/>
            <person name="Lage O.M."/>
            <person name="Pohl T."/>
            <person name="Merkel B.J."/>
            <person name="Hornburger P."/>
            <person name="Mueller R.-W."/>
            <person name="Bruemmer F."/>
            <person name="Labrenz M."/>
            <person name="Spormann A.M."/>
            <person name="Op Den Camp H."/>
            <person name="Overmann J."/>
            <person name="Amann R."/>
            <person name="Jetten M.S.M."/>
            <person name="Mascher T."/>
            <person name="Medema M.H."/>
            <person name="Devos D.P."/>
            <person name="Kaster A.-K."/>
            <person name="Ovreas L."/>
            <person name="Rohde M."/>
            <person name="Galperin M.Y."/>
            <person name="Jogler C."/>
        </authorList>
    </citation>
    <scope>NUCLEOTIDE SEQUENCE [LARGE SCALE GENOMIC DNA]</scope>
    <source>
        <strain evidence="1 2">Q31b</strain>
    </source>
</reference>
<keyword evidence="2" id="KW-1185">Reference proteome</keyword>
<dbReference type="EMBL" id="SJPY01000002">
    <property type="protein sequence ID" value="TWU44193.1"/>
    <property type="molecule type" value="Genomic_DNA"/>
</dbReference>
<accession>A0A5C6E3E8</accession>